<dbReference type="AlphaFoldDB" id="A0A194X338"/>
<dbReference type="OrthoDB" id="5429634at2759"/>
<sequence>MTPSDAINVSQQYQKTRFPQDYVLSNGGAAKYRVHHEQCSSAVTSHSDQRLSKACTTKNVVSVSQRYRETRFPRDYTVLNSEASQYVVHEVNEEEQSTEDRVNTRTSSTTPTLLTIYVTSSQPTQNLAATTFIRMEGRAALAHGAQLGGFALFYQGKCSTSSTLTLWCHVLINLLSSALLSASNYCMQILSSPTRSEINKAHSQKRWLDIGLQSMKNLRNISPKRRKMWWLLVLSSAPLHLMYNSTIFSMSAAHEYFVALVVPGFLSPQLALDATANLSLSSDILTLHDRLQNTSLTFEQLDTLDCFKDYSQRYVTDRSHLIVVLQENWQTMDTFL</sequence>
<dbReference type="InParanoid" id="A0A194X338"/>
<dbReference type="EMBL" id="KQ947419">
    <property type="protein sequence ID" value="KUJ14615.1"/>
    <property type="molecule type" value="Genomic_DNA"/>
</dbReference>
<organism evidence="2 3">
    <name type="scientific">Mollisia scopiformis</name>
    <name type="common">Conifer needle endophyte fungus</name>
    <name type="synonym">Phialocephala scopiformis</name>
    <dbReference type="NCBI Taxonomy" id="149040"/>
    <lineage>
        <taxon>Eukaryota</taxon>
        <taxon>Fungi</taxon>
        <taxon>Dikarya</taxon>
        <taxon>Ascomycota</taxon>
        <taxon>Pezizomycotina</taxon>
        <taxon>Leotiomycetes</taxon>
        <taxon>Helotiales</taxon>
        <taxon>Mollisiaceae</taxon>
        <taxon>Mollisia</taxon>
    </lineage>
</organism>
<protein>
    <recommendedName>
        <fullName evidence="1">DUF6536 domain-containing protein</fullName>
    </recommendedName>
</protein>
<dbReference type="GeneID" id="28829765"/>
<keyword evidence="3" id="KW-1185">Reference proteome</keyword>
<reference evidence="2 3" key="1">
    <citation type="submission" date="2015-10" db="EMBL/GenBank/DDBJ databases">
        <title>Full genome of DAOMC 229536 Phialocephala scopiformis, a fungal endophyte of spruce producing the potent anti-insectan compound rugulosin.</title>
        <authorList>
            <consortium name="DOE Joint Genome Institute"/>
            <person name="Walker A.K."/>
            <person name="Frasz S.L."/>
            <person name="Seifert K.A."/>
            <person name="Miller J.D."/>
            <person name="Mondo S.J."/>
            <person name="Labutti K."/>
            <person name="Lipzen A."/>
            <person name="Dockter R."/>
            <person name="Kennedy M."/>
            <person name="Grigoriev I.V."/>
            <person name="Spatafora J.W."/>
        </authorList>
    </citation>
    <scope>NUCLEOTIDE SEQUENCE [LARGE SCALE GENOMIC DNA]</scope>
    <source>
        <strain evidence="2 3">CBS 120377</strain>
    </source>
</reference>
<evidence type="ECO:0000313" key="3">
    <source>
        <dbReference type="Proteomes" id="UP000070700"/>
    </source>
</evidence>
<feature type="domain" description="DUF6536" evidence="1">
    <location>
        <begin position="146"/>
        <end position="266"/>
    </location>
</feature>
<gene>
    <name evidence="2" type="ORF">LY89DRAFT_735694</name>
</gene>
<dbReference type="InterPro" id="IPR046623">
    <property type="entry name" value="DUF6536"/>
</dbReference>
<dbReference type="PANTHER" id="PTHR35395">
    <property type="entry name" value="DUF6536 DOMAIN-CONTAINING PROTEIN"/>
    <property type="match status" value="1"/>
</dbReference>
<evidence type="ECO:0000313" key="2">
    <source>
        <dbReference type="EMBL" id="KUJ14615.1"/>
    </source>
</evidence>
<proteinExistence type="predicted"/>
<name>A0A194X338_MOLSC</name>
<dbReference type="STRING" id="149040.A0A194X338"/>
<accession>A0A194X338</accession>
<evidence type="ECO:0000259" key="1">
    <source>
        <dbReference type="Pfam" id="PF20163"/>
    </source>
</evidence>
<dbReference type="PANTHER" id="PTHR35395:SF1">
    <property type="entry name" value="DUF6536 DOMAIN-CONTAINING PROTEIN"/>
    <property type="match status" value="1"/>
</dbReference>
<dbReference type="RefSeq" id="XP_018068970.1">
    <property type="nucleotide sequence ID" value="XM_018220039.1"/>
</dbReference>
<dbReference type="Pfam" id="PF20163">
    <property type="entry name" value="DUF6536"/>
    <property type="match status" value="1"/>
</dbReference>
<dbReference type="Proteomes" id="UP000070700">
    <property type="component" value="Unassembled WGS sequence"/>
</dbReference>
<dbReference type="KEGG" id="psco:LY89DRAFT_735694"/>